<dbReference type="GO" id="GO:0047464">
    <property type="term" value="F:heparosan-N-sulfate-glucuronate 5-epimerase activity"/>
    <property type="evidence" value="ECO:0007669"/>
    <property type="project" value="InterPro"/>
</dbReference>
<dbReference type="RefSeq" id="WP_213124935.1">
    <property type="nucleotide sequence ID" value="NZ_JAGYPG010000002.1"/>
</dbReference>
<evidence type="ECO:0000313" key="3">
    <source>
        <dbReference type="Proteomes" id="UP000681414"/>
    </source>
</evidence>
<reference evidence="2 3" key="1">
    <citation type="submission" date="2021-05" db="EMBL/GenBank/DDBJ databases">
        <title>Novel Bacillus species.</title>
        <authorList>
            <person name="Liu G."/>
        </authorList>
    </citation>
    <scope>NUCLEOTIDE SEQUENCE [LARGE SCALE GENOMIC DNA]</scope>
    <source>
        <strain evidence="3">FJAT-49780</strain>
    </source>
</reference>
<evidence type="ECO:0000313" key="2">
    <source>
        <dbReference type="EMBL" id="MBS4195740.1"/>
    </source>
</evidence>
<keyword evidence="3" id="KW-1185">Reference proteome</keyword>
<accession>A0A942YHT7</accession>
<protein>
    <submittedName>
        <fullName evidence="2">D-glucuronyl C5-epimerase family protein</fullName>
    </submittedName>
</protein>
<proteinExistence type="predicted"/>
<dbReference type="Proteomes" id="UP000681414">
    <property type="component" value="Unassembled WGS sequence"/>
</dbReference>
<dbReference type="InterPro" id="IPR010598">
    <property type="entry name" value="C5-epim_C"/>
</dbReference>
<gene>
    <name evidence="2" type="ORF">KHA97_11785</name>
</gene>
<feature type="domain" description="D-glucuronyl C5-epimerase C-terminal" evidence="1">
    <location>
        <begin position="139"/>
        <end position="335"/>
    </location>
</feature>
<dbReference type="EMBL" id="JAGYPG010000002">
    <property type="protein sequence ID" value="MBS4195740.1"/>
    <property type="molecule type" value="Genomic_DNA"/>
</dbReference>
<evidence type="ECO:0000259" key="1">
    <source>
        <dbReference type="Pfam" id="PF06662"/>
    </source>
</evidence>
<sequence>MKRIKKSFTYLLVLGIIFASVLGVSNPKVKASTIYSKVVLDSLKQYKAENHTHTIYMEQYDRKGDYFNFSDRKGFPSPVFKFDNDGVPMTQYRGNYHYNPVSVAQSALKVYGKYLKTQDDDIKRKFYAHADKLLELQSKDGAFRLDFTHTINHIGVVYKPGWVSALAQGQALSVLSRAYELDWNLKYKRAGKNALNFLMTPKQKGGVMTTLADMSKSWKDNIWFEEYVSTPDNYTLNGYMFTLVGLYDWSHVAGARTDHGQITAEKLFKEGIASLKLMLSKYDLGGFTSYDLTHLVNRQQPHINVFYHKVHIYLLHGLYTVTGDTYLKSYRDRWIGYVEKIE</sequence>
<dbReference type="Pfam" id="PF06662">
    <property type="entry name" value="C5-epim_C"/>
    <property type="match status" value="1"/>
</dbReference>
<dbReference type="GO" id="GO:0015012">
    <property type="term" value="P:heparan sulfate proteoglycan biosynthetic process"/>
    <property type="evidence" value="ECO:0007669"/>
    <property type="project" value="InterPro"/>
</dbReference>
<dbReference type="AlphaFoldDB" id="A0A942YHT7"/>
<comment type="caution">
    <text evidence="2">The sequence shown here is derived from an EMBL/GenBank/DDBJ whole genome shotgun (WGS) entry which is preliminary data.</text>
</comment>
<dbReference type="PANTHER" id="PTHR13174:SF3">
    <property type="entry name" value="D-GLUCURONYL C5-EPIMERASE"/>
    <property type="match status" value="1"/>
</dbReference>
<organism evidence="2 3">
    <name type="scientific">Lederbergia citri</name>
    <dbReference type="NCBI Taxonomy" id="2833580"/>
    <lineage>
        <taxon>Bacteria</taxon>
        <taxon>Bacillati</taxon>
        <taxon>Bacillota</taxon>
        <taxon>Bacilli</taxon>
        <taxon>Bacillales</taxon>
        <taxon>Bacillaceae</taxon>
        <taxon>Lederbergia</taxon>
    </lineage>
</organism>
<dbReference type="PANTHER" id="PTHR13174">
    <property type="entry name" value="D-GLUCURONYL C5-EPIMERASE"/>
    <property type="match status" value="1"/>
</dbReference>
<dbReference type="InterPro" id="IPR039721">
    <property type="entry name" value="C5-epimerase"/>
</dbReference>
<name>A0A942YHT7_9BACI</name>